<feature type="region of interest" description="Disordered" evidence="1">
    <location>
        <begin position="1"/>
        <end position="35"/>
    </location>
</feature>
<reference evidence="2 3" key="1">
    <citation type="journal article" date="2010" name="PLoS ONE">
        <title>The complete genome of Propionibacterium freudenreichii CIRM-BIA1, a hardy actinobacterium with food and probiotic applications.</title>
        <authorList>
            <person name="Falentin H."/>
            <person name="Deutsch S.M."/>
            <person name="Jan G."/>
            <person name="Loux V."/>
            <person name="Thierry A."/>
            <person name="Parayre S."/>
            <person name="Maillard M.B."/>
            <person name="Dherbecourt J."/>
            <person name="Cousin F.J."/>
            <person name="Jardin J."/>
            <person name="Siguier P."/>
            <person name="Couloux A."/>
            <person name="Barbe V."/>
            <person name="Vacherie B."/>
            <person name="Wincker P."/>
            <person name="Gibrat J.F."/>
            <person name="Gaillardin C."/>
            <person name="Lortal S."/>
        </authorList>
    </citation>
    <scope>NUCLEOTIDE SEQUENCE [LARGE SCALE GENOMIC DNA]</scope>
    <source>
        <strain evidence="3">ATCC 9614 / DSM 4902 / CIP 103027 / NCIMB 8099 / CIRM-BIA1</strain>
    </source>
</reference>
<accession>D7GHR3</accession>
<gene>
    <name evidence="2" type="ordered locus">PFREUD_01200</name>
</gene>
<proteinExistence type="predicted"/>
<dbReference type="KEGG" id="pfr:PFREUD_01200"/>
<protein>
    <submittedName>
        <fullName evidence="2">Uncharacterized protein</fullName>
    </submittedName>
</protein>
<dbReference type="HOGENOM" id="CLU_3366550_0_0_11"/>
<name>D7GHR3_PROFC</name>
<organism evidence="2 3">
    <name type="scientific">Propionibacterium freudenreichii subsp. shermanii (strain ATCC 9614 / DSM 4902 / CIP 103027 / NCIMB 8099 / CIRM-BIA1)</name>
    <dbReference type="NCBI Taxonomy" id="754252"/>
    <lineage>
        <taxon>Bacteria</taxon>
        <taxon>Bacillati</taxon>
        <taxon>Actinomycetota</taxon>
        <taxon>Actinomycetes</taxon>
        <taxon>Propionibacteriales</taxon>
        <taxon>Propionibacteriaceae</taxon>
        <taxon>Propionibacterium</taxon>
    </lineage>
</organism>
<sequence length="35" mass="3843">MEETLLATIRHSLDPTGGAEHSPRVGLDVQTQARR</sequence>
<dbReference type="STRING" id="754252.PFREUD_01200"/>
<dbReference type="AlphaFoldDB" id="D7GHR3"/>
<evidence type="ECO:0000313" key="3">
    <source>
        <dbReference type="Proteomes" id="UP000000936"/>
    </source>
</evidence>
<evidence type="ECO:0000313" key="2">
    <source>
        <dbReference type="EMBL" id="CBL55635.1"/>
    </source>
</evidence>
<dbReference type="Proteomes" id="UP000000936">
    <property type="component" value="Chromosome"/>
</dbReference>
<evidence type="ECO:0000256" key="1">
    <source>
        <dbReference type="SAM" id="MobiDB-lite"/>
    </source>
</evidence>
<dbReference type="EMBL" id="FN806773">
    <property type="protein sequence ID" value="CBL55635.1"/>
    <property type="molecule type" value="Genomic_DNA"/>
</dbReference>
<keyword evidence="3" id="KW-1185">Reference proteome</keyword>